<keyword evidence="1" id="KW-1133">Transmembrane helix</keyword>
<evidence type="ECO:0000256" key="1">
    <source>
        <dbReference type="SAM" id="Phobius"/>
    </source>
</evidence>
<keyword evidence="1" id="KW-0472">Membrane</keyword>
<evidence type="ECO:0000313" key="3">
    <source>
        <dbReference type="Proteomes" id="UP001056384"/>
    </source>
</evidence>
<feature type="transmembrane region" description="Helical" evidence="1">
    <location>
        <begin position="78"/>
        <end position="99"/>
    </location>
</feature>
<keyword evidence="3" id="KW-1185">Reference proteome</keyword>
<proteinExistence type="predicted"/>
<gene>
    <name evidence="2" type="ORF">Slin15195_G130260</name>
</gene>
<keyword evidence="1" id="KW-0812">Transmembrane</keyword>
<dbReference type="Proteomes" id="UP001056384">
    <property type="component" value="Chromosome 15"/>
</dbReference>
<organism evidence="2 3">
    <name type="scientific">Septoria linicola</name>
    <dbReference type="NCBI Taxonomy" id="215465"/>
    <lineage>
        <taxon>Eukaryota</taxon>
        <taxon>Fungi</taxon>
        <taxon>Dikarya</taxon>
        <taxon>Ascomycota</taxon>
        <taxon>Pezizomycotina</taxon>
        <taxon>Dothideomycetes</taxon>
        <taxon>Dothideomycetidae</taxon>
        <taxon>Mycosphaerellales</taxon>
        <taxon>Mycosphaerellaceae</taxon>
        <taxon>Septoria</taxon>
    </lineage>
</organism>
<name>A0A9Q9B0Y4_9PEZI</name>
<reference evidence="2" key="1">
    <citation type="submission" date="2022-06" db="EMBL/GenBank/DDBJ databases">
        <title>Complete genome sequences of two strains of the flax pathogen Septoria linicola.</title>
        <authorList>
            <person name="Lapalu N."/>
            <person name="Simon A."/>
            <person name="Demenou B."/>
            <person name="Paumier D."/>
            <person name="Guillot M.-P."/>
            <person name="Gout L."/>
            <person name="Valade R."/>
        </authorList>
    </citation>
    <scope>NUCLEOTIDE SEQUENCE</scope>
    <source>
        <strain evidence="2">SE15195</strain>
    </source>
</reference>
<accession>A0A9Q9B0Y4</accession>
<feature type="transmembrane region" description="Helical" evidence="1">
    <location>
        <begin position="35"/>
        <end position="58"/>
    </location>
</feature>
<dbReference type="AlphaFoldDB" id="A0A9Q9B0Y4"/>
<dbReference type="EMBL" id="CP099432">
    <property type="protein sequence ID" value="USW59707.1"/>
    <property type="molecule type" value="Genomic_DNA"/>
</dbReference>
<protein>
    <submittedName>
        <fullName evidence="2">Uncharacterized protein</fullName>
    </submittedName>
</protein>
<evidence type="ECO:0000313" key="2">
    <source>
        <dbReference type="EMBL" id="USW59707.1"/>
    </source>
</evidence>
<sequence>MPQEPRQSSFIGKSYRINKHVSPWQKIWQWSRQKLTAPLLSFCNVIWTWCGHGASYFARLIYRASPSKQFFRQHKRSIIIPILLLALSIAVAVAIAIVAQRSSRSPEPADYEEVVTINAIHGETLIREYVTVFRTSAVANDT</sequence>